<proteinExistence type="predicted"/>
<reference evidence="2" key="1">
    <citation type="submission" date="2022-11" db="UniProtKB">
        <authorList>
            <consortium name="WormBaseParasite"/>
        </authorList>
    </citation>
    <scope>IDENTIFICATION</scope>
</reference>
<accession>A0A915HP98</accession>
<evidence type="ECO:0000313" key="2">
    <source>
        <dbReference type="WBParaSite" id="nRc.2.0.1.t03539-RA"/>
    </source>
</evidence>
<name>A0A915HP98_ROMCU</name>
<organism evidence="1 2">
    <name type="scientific">Romanomermis culicivorax</name>
    <name type="common">Nematode worm</name>
    <dbReference type="NCBI Taxonomy" id="13658"/>
    <lineage>
        <taxon>Eukaryota</taxon>
        <taxon>Metazoa</taxon>
        <taxon>Ecdysozoa</taxon>
        <taxon>Nematoda</taxon>
        <taxon>Enoplea</taxon>
        <taxon>Dorylaimia</taxon>
        <taxon>Mermithida</taxon>
        <taxon>Mermithoidea</taxon>
        <taxon>Mermithidae</taxon>
        <taxon>Romanomermis</taxon>
    </lineage>
</organism>
<dbReference type="Proteomes" id="UP000887565">
    <property type="component" value="Unplaced"/>
</dbReference>
<evidence type="ECO:0000313" key="1">
    <source>
        <dbReference type="Proteomes" id="UP000887565"/>
    </source>
</evidence>
<keyword evidence="1" id="KW-1185">Reference proteome</keyword>
<protein>
    <submittedName>
        <fullName evidence="2">Uncharacterized protein</fullName>
    </submittedName>
</protein>
<dbReference type="AlphaFoldDB" id="A0A915HP98"/>
<sequence length="60" mass="6527">MLSRKDAAADKAPESSCTGYSLENNIHMSRIDTDISIVLDPKISISIKFQSYGPCSNGYS</sequence>
<dbReference type="WBParaSite" id="nRc.2.0.1.t03539-RA">
    <property type="protein sequence ID" value="nRc.2.0.1.t03539-RA"/>
    <property type="gene ID" value="nRc.2.0.1.g03539"/>
</dbReference>